<feature type="compositionally biased region" description="Polar residues" evidence="5">
    <location>
        <begin position="1"/>
        <end position="14"/>
    </location>
</feature>
<gene>
    <name evidence="6" type="ORF">DM02DRAFT_733335</name>
</gene>
<name>A0A2V1D690_9PLEO</name>
<dbReference type="Proteomes" id="UP000244855">
    <property type="component" value="Unassembled WGS sequence"/>
</dbReference>
<keyword evidence="2" id="KW-0808">Transferase</keyword>
<feature type="region of interest" description="Disordered" evidence="5">
    <location>
        <begin position="1"/>
        <end position="33"/>
    </location>
</feature>
<dbReference type="CDD" id="cd02440">
    <property type="entry name" value="AdoMet_MTases"/>
    <property type="match status" value="1"/>
</dbReference>
<evidence type="ECO:0000256" key="2">
    <source>
        <dbReference type="ARBA" id="ARBA00022679"/>
    </source>
</evidence>
<comment type="similarity">
    <text evidence="4">Belongs to the class I-like SAM-binding methyltransferase superfamily.</text>
</comment>
<dbReference type="PANTHER" id="PTHR35897:SF1">
    <property type="entry name" value="METHYLTRANSFERASE AUSD"/>
    <property type="match status" value="1"/>
</dbReference>
<comment type="pathway">
    <text evidence="1">Secondary metabolite biosynthesis.</text>
</comment>
<dbReference type="STRING" id="97972.A0A2V1D690"/>
<dbReference type="InterPro" id="IPR029063">
    <property type="entry name" value="SAM-dependent_MTases_sf"/>
</dbReference>
<dbReference type="AlphaFoldDB" id="A0A2V1D690"/>
<evidence type="ECO:0000313" key="6">
    <source>
        <dbReference type="EMBL" id="PVH93073.1"/>
    </source>
</evidence>
<dbReference type="PANTHER" id="PTHR35897">
    <property type="entry name" value="METHYLTRANSFERASE AUSD"/>
    <property type="match status" value="1"/>
</dbReference>
<organism evidence="6 7">
    <name type="scientific">Periconia macrospinosa</name>
    <dbReference type="NCBI Taxonomy" id="97972"/>
    <lineage>
        <taxon>Eukaryota</taxon>
        <taxon>Fungi</taxon>
        <taxon>Dikarya</taxon>
        <taxon>Ascomycota</taxon>
        <taxon>Pezizomycotina</taxon>
        <taxon>Dothideomycetes</taxon>
        <taxon>Pleosporomycetidae</taxon>
        <taxon>Pleosporales</taxon>
        <taxon>Massarineae</taxon>
        <taxon>Periconiaceae</taxon>
        <taxon>Periconia</taxon>
    </lineage>
</organism>
<dbReference type="Gene3D" id="3.40.50.150">
    <property type="entry name" value="Vaccinia Virus protein VP39"/>
    <property type="match status" value="1"/>
</dbReference>
<dbReference type="SUPFAM" id="SSF53335">
    <property type="entry name" value="S-adenosyl-L-methionine-dependent methyltransferases"/>
    <property type="match status" value="1"/>
</dbReference>
<evidence type="ECO:0000256" key="1">
    <source>
        <dbReference type="ARBA" id="ARBA00005179"/>
    </source>
</evidence>
<evidence type="ECO:0000256" key="3">
    <source>
        <dbReference type="ARBA" id="ARBA00022691"/>
    </source>
</evidence>
<evidence type="ECO:0000256" key="4">
    <source>
        <dbReference type="ARBA" id="ARBA00038314"/>
    </source>
</evidence>
<evidence type="ECO:0000256" key="5">
    <source>
        <dbReference type="SAM" id="MobiDB-lite"/>
    </source>
</evidence>
<protein>
    <submittedName>
        <fullName evidence="6">Uncharacterized protein</fullName>
    </submittedName>
</protein>
<keyword evidence="7" id="KW-1185">Reference proteome</keyword>
<dbReference type="InterPro" id="IPR051654">
    <property type="entry name" value="Meroterpenoid_MTases"/>
</dbReference>
<dbReference type="OrthoDB" id="3768980at2759"/>
<dbReference type="GO" id="GO:0016740">
    <property type="term" value="F:transferase activity"/>
    <property type="evidence" value="ECO:0007669"/>
    <property type="project" value="UniProtKB-KW"/>
</dbReference>
<sequence length="329" mass="37365">MSDTKNSSHRSSALTRLVTKIHPPPRPDYGPKHMCGPDRRPPSLLTRTLNHFFPQAVATDVAWYMPSIGHKLTQTHDFFIEATALEEKDLVPALYELREKIWTIGAYPCYGLWWFVLPGISGLTGWWEEVVQTRAERGELILDMGCGIGQEIRRVAGIKGVKPTQLYALDVSREMWDLGLSFFGDAGSPPAEFIHAEARSYFDPSSLRHNSERLYQLSGKIDVILIAMFLDIFHWPDQKEVLNTAAHLSKIGTQVIGYSRGTATTDEKHEGCWDESGTRCWVHDDITMQILWFDVGKATNTTWKVEVKIVDVEEFGWDRQDKLDGDIDT</sequence>
<dbReference type="EMBL" id="KZ805618">
    <property type="protein sequence ID" value="PVH93073.1"/>
    <property type="molecule type" value="Genomic_DNA"/>
</dbReference>
<evidence type="ECO:0000313" key="7">
    <source>
        <dbReference type="Proteomes" id="UP000244855"/>
    </source>
</evidence>
<keyword evidence="3" id="KW-0949">S-adenosyl-L-methionine</keyword>
<reference evidence="6 7" key="1">
    <citation type="journal article" date="2018" name="Sci. Rep.">
        <title>Comparative genomics provides insights into the lifestyle and reveals functional heterogeneity of dark septate endophytic fungi.</title>
        <authorList>
            <person name="Knapp D.G."/>
            <person name="Nemeth J.B."/>
            <person name="Barry K."/>
            <person name="Hainaut M."/>
            <person name="Henrissat B."/>
            <person name="Johnson J."/>
            <person name="Kuo A."/>
            <person name="Lim J.H.P."/>
            <person name="Lipzen A."/>
            <person name="Nolan M."/>
            <person name="Ohm R.A."/>
            <person name="Tamas L."/>
            <person name="Grigoriev I.V."/>
            <person name="Spatafora J.W."/>
            <person name="Nagy L.G."/>
            <person name="Kovacs G.M."/>
        </authorList>
    </citation>
    <scope>NUCLEOTIDE SEQUENCE [LARGE SCALE GENOMIC DNA]</scope>
    <source>
        <strain evidence="6 7">DSE2036</strain>
    </source>
</reference>
<accession>A0A2V1D690</accession>
<proteinExistence type="inferred from homology"/>